<evidence type="ECO:0000313" key="3">
    <source>
        <dbReference type="Proteomes" id="UP000824107"/>
    </source>
</evidence>
<evidence type="ECO:0000256" key="1">
    <source>
        <dbReference type="SAM" id="Phobius"/>
    </source>
</evidence>
<feature type="transmembrane region" description="Helical" evidence="1">
    <location>
        <begin position="346"/>
        <end position="364"/>
    </location>
</feature>
<dbReference type="Proteomes" id="UP000824107">
    <property type="component" value="Unassembled WGS sequence"/>
</dbReference>
<proteinExistence type="predicted"/>
<dbReference type="EMBL" id="DVNC01000029">
    <property type="protein sequence ID" value="HIU53336.1"/>
    <property type="molecule type" value="Genomic_DNA"/>
</dbReference>
<dbReference type="AlphaFoldDB" id="A0A9D1M4C8"/>
<name>A0A9D1M4C8_9PROT</name>
<protein>
    <submittedName>
        <fullName evidence="2">Uncharacterized protein</fullName>
    </submittedName>
</protein>
<accession>A0A9D1M4C8</accession>
<gene>
    <name evidence="2" type="ORF">IAD20_04565</name>
</gene>
<sequence>MINEFLQFLKKQKLANHFARHDLLFLLRPLQTFRANLPLASLLRRPSARPPVRRVIDYLQKNPQSMAAVLAVRLALNYKTCPPRLPERILRGGEIFKTALTAKDRRSREKLLAELAARDWPDFDFGDLQKNLDLNLDMRLLAAELERLSGAAAEYPGCLKFAVNWPETSQERLVLDFSAPTEYTMCLKEKAQQNLAEIFFRLFYWKSLLVLDWPAIACDAEGKVAWLDFSLLKDVDSSLRARALDYLHRRSKPRTPAEHDLKRALDLLTVYCPQVDLTAMAEEISCCPLPEFTTDDLRRGAQTLKRLQQLGMSAGHIDSPVETSPQEIAYLLDSKRRLRESSFRKASFYYWGPLLLAAYALYYYF</sequence>
<evidence type="ECO:0000313" key="2">
    <source>
        <dbReference type="EMBL" id="HIU53336.1"/>
    </source>
</evidence>
<reference evidence="2" key="2">
    <citation type="journal article" date="2021" name="PeerJ">
        <title>Extensive microbial diversity within the chicken gut microbiome revealed by metagenomics and culture.</title>
        <authorList>
            <person name="Gilroy R."/>
            <person name="Ravi A."/>
            <person name="Getino M."/>
            <person name="Pursley I."/>
            <person name="Horton D.L."/>
            <person name="Alikhan N.F."/>
            <person name="Baker D."/>
            <person name="Gharbi K."/>
            <person name="Hall N."/>
            <person name="Watson M."/>
            <person name="Adriaenssens E.M."/>
            <person name="Foster-Nyarko E."/>
            <person name="Jarju S."/>
            <person name="Secka A."/>
            <person name="Antonio M."/>
            <person name="Oren A."/>
            <person name="Chaudhuri R.R."/>
            <person name="La Ragione R."/>
            <person name="Hildebrand F."/>
            <person name="Pallen M.J."/>
        </authorList>
    </citation>
    <scope>NUCLEOTIDE SEQUENCE</scope>
    <source>
        <strain evidence="2">ChiW3-316</strain>
    </source>
</reference>
<keyword evidence="1" id="KW-0812">Transmembrane</keyword>
<organism evidence="2 3">
    <name type="scientific">Candidatus Scatocola faecipullorum</name>
    <dbReference type="NCBI Taxonomy" id="2840917"/>
    <lineage>
        <taxon>Bacteria</taxon>
        <taxon>Pseudomonadati</taxon>
        <taxon>Pseudomonadota</taxon>
        <taxon>Alphaproteobacteria</taxon>
        <taxon>Rhodospirillales</taxon>
        <taxon>Rhodospirillaceae</taxon>
        <taxon>Rhodospirillaceae incertae sedis</taxon>
        <taxon>Candidatus Scatocola</taxon>
    </lineage>
</organism>
<keyword evidence="1" id="KW-0472">Membrane</keyword>
<reference evidence="2" key="1">
    <citation type="submission" date="2020-10" db="EMBL/GenBank/DDBJ databases">
        <authorList>
            <person name="Gilroy R."/>
        </authorList>
    </citation>
    <scope>NUCLEOTIDE SEQUENCE</scope>
    <source>
        <strain evidence="2">ChiW3-316</strain>
    </source>
</reference>
<comment type="caution">
    <text evidence="2">The sequence shown here is derived from an EMBL/GenBank/DDBJ whole genome shotgun (WGS) entry which is preliminary data.</text>
</comment>
<keyword evidence="1" id="KW-1133">Transmembrane helix</keyword>